<dbReference type="OMA" id="YMFSLHE"/>
<comment type="subcellular location">
    <subcellularLocation>
        <location evidence="1">Nucleus</location>
    </subcellularLocation>
</comment>
<dbReference type="EMBL" id="FO082051">
    <property type="protein sequence ID" value="CCE81902.1"/>
    <property type="molecule type" value="Genomic_DNA"/>
</dbReference>
<protein>
    <submittedName>
        <fullName evidence="5">Piso0_002581 protein</fullName>
    </submittedName>
</protein>
<keyword evidence="6" id="KW-1185">Reference proteome</keyword>
<dbReference type="PANTHER" id="PTHR15502:SF7">
    <property type="entry name" value="CALCINEURIN-BINDING PROTEIN CABIN-1"/>
    <property type="match status" value="1"/>
</dbReference>
<reference evidence="5 6" key="1">
    <citation type="journal article" date="2012" name="G3 (Bethesda)">
        <title>Pichia sorbitophila, an interspecies yeast hybrid reveals early steps of genome resolution following polyploidization.</title>
        <authorList>
            <person name="Leh Louis V."/>
            <person name="Despons L."/>
            <person name="Friedrich A."/>
            <person name="Martin T."/>
            <person name="Durrens P."/>
            <person name="Casaregola S."/>
            <person name="Neuveglise C."/>
            <person name="Fairhead C."/>
            <person name="Marck C."/>
            <person name="Cruz J.A."/>
            <person name="Straub M.L."/>
            <person name="Kugler V."/>
            <person name="Sacerdot C."/>
            <person name="Uzunov Z."/>
            <person name="Thierry A."/>
            <person name="Weiss S."/>
            <person name="Bleykasten C."/>
            <person name="De Montigny J."/>
            <person name="Jacques N."/>
            <person name="Jung P."/>
            <person name="Lemaire M."/>
            <person name="Mallet S."/>
            <person name="Morel G."/>
            <person name="Richard G.F."/>
            <person name="Sarkar A."/>
            <person name="Savel G."/>
            <person name="Schacherer J."/>
            <person name="Seret M.L."/>
            <person name="Talla E."/>
            <person name="Samson G."/>
            <person name="Jubin C."/>
            <person name="Poulain J."/>
            <person name="Vacherie B."/>
            <person name="Barbe V."/>
            <person name="Pelletier E."/>
            <person name="Sherman D.J."/>
            <person name="Westhof E."/>
            <person name="Weissenbach J."/>
            <person name="Baret P.V."/>
            <person name="Wincker P."/>
            <person name="Gaillardin C."/>
            <person name="Dujon B."/>
            <person name="Souciet J.L."/>
        </authorList>
    </citation>
    <scope>NUCLEOTIDE SEQUENCE [LARGE SCALE GENOMIC DNA]</scope>
    <source>
        <strain evidence="6">ATCC MYA-4447 / BCRC 22081 / CBS 7064 / NBRC 10061 / NRRL Y-12695</strain>
    </source>
</reference>
<comment type="similarity">
    <text evidence="2">Belongs to the HIR3 family.</text>
</comment>
<name>G8YFF3_PICSO</name>
<evidence type="ECO:0000256" key="2">
    <source>
        <dbReference type="ARBA" id="ARBA00007335"/>
    </source>
</evidence>
<dbReference type="Proteomes" id="UP000005222">
    <property type="component" value="Chromosome I"/>
</dbReference>
<dbReference type="GO" id="GO:0031491">
    <property type="term" value="F:nucleosome binding"/>
    <property type="evidence" value="ECO:0007669"/>
    <property type="project" value="TreeGrafter"/>
</dbReference>
<dbReference type="GO" id="GO:0005634">
    <property type="term" value="C:nucleus"/>
    <property type="evidence" value="ECO:0007669"/>
    <property type="project" value="UniProtKB-SubCell"/>
</dbReference>
<feature type="region of interest" description="Disordered" evidence="4">
    <location>
        <begin position="355"/>
        <end position="430"/>
    </location>
</feature>
<proteinExistence type="inferred from homology"/>
<dbReference type="InterPro" id="IPR033053">
    <property type="entry name" value="Hir3/CABIN1"/>
</dbReference>
<feature type="region of interest" description="Disordered" evidence="4">
    <location>
        <begin position="1767"/>
        <end position="1797"/>
    </location>
</feature>
<dbReference type="GO" id="GO:0006325">
    <property type="term" value="P:chromatin organization"/>
    <property type="evidence" value="ECO:0007669"/>
    <property type="project" value="InterPro"/>
</dbReference>
<dbReference type="HOGENOM" id="CLU_001316_0_0_1"/>
<dbReference type="STRING" id="559304.G8YFF3"/>
<dbReference type="OrthoDB" id="77564at2759"/>
<organism evidence="5 6">
    <name type="scientific">Pichia sorbitophila (strain ATCC MYA-4447 / BCRC 22081 / CBS 7064 / NBRC 10061 / NRRL Y-12695)</name>
    <name type="common">Hybrid yeast</name>
    <dbReference type="NCBI Taxonomy" id="559304"/>
    <lineage>
        <taxon>Eukaryota</taxon>
        <taxon>Fungi</taxon>
        <taxon>Dikarya</taxon>
        <taxon>Ascomycota</taxon>
        <taxon>Saccharomycotina</taxon>
        <taxon>Pichiomycetes</taxon>
        <taxon>Debaryomycetaceae</taxon>
        <taxon>Millerozyma</taxon>
    </lineage>
</organism>
<evidence type="ECO:0000256" key="3">
    <source>
        <dbReference type="ARBA" id="ARBA00023242"/>
    </source>
</evidence>
<dbReference type="GO" id="GO:0000417">
    <property type="term" value="C:HIR complex"/>
    <property type="evidence" value="ECO:0007669"/>
    <property type="project" value="TreeGrafter"/>
</dbReference>
<dbReference type="PANTHER" id="PTHR15502">
    <property type="entry name" value="CALCINEURIN-BINDING PROTEIN CABIN 1-RELATED"/>
    <property type="match status" value="1"/>
</dbReference>
<feature type="compositionally biased region" description="Basic and acidic residues" evidence="4">
    <location>
        <begin position="355"/>
        <end position="371"/>
    </location>
</feature>
<feature type="region of interest" description="Disordered" evidence="4">
    <location>
        <begin position="1829"/>
        <end position="1858"/>
    </location>
</feature>
<gene>
    <name evidence="5" type="primary">Piso0_002581</name>
    <name evidence="5" type="ORF">GNLVRS01_PISO0I13296g</name>
</gene>
<evidence type="ECO:0000256" key="1">
    <source>
        <dbReference type="ARBA" id="ARBA00004123"/>
    </source>
</evidence>
<evidence type="ECO:0000256" key="4">
    <source>
        <dbReference type="SAM" id="MobiDB-lite"/>
    </source>
</evidence>
<sequence length="1858" mass="214881">MSSFAPLNVFDDPTNSKNDIEEHSRELQIEEAFKLYQKALNLQKQQKLEEAYGKYEELFKLEVISNHYYEEESYIRGLQNGMNANNIDELNYLAPNVKSLRYLVFRNRGFLCLEMIKNKVLPPVSESEQDSLEDKDQRLDEKQLFYSMMDDMLICLIYQEADEKLLYTLYELFSYMDVKRLTRFTVEYLLASSDESDDLFGMIGIDQTTKRKHELLLKQILSQRLSSDEQTELDRRKDILTKKLSFLTEIKKDFQMEVENDTKKNILEVALNINRKQISWNYVIETLNKAIKLSEDKERYQDLSRSRSKEIDSYYFSERPIEVIKFLIPNDDTSIDHNNVKNEIIHAQDDMNNDLEKESQDQRNGHDDKVSEANPEEVSSPLESMKEGKTEESAAFSKENSCTTTEHPEDNGSMRTSITQRSSRRVKNRSEVQVSDIKDIELTYDCFKDTTNFISQLNDFFEELCKSTDGKAKVSDIVRIYVDDKCESCTVENKKYIIDYAHLINNWNPKKYSVFTSDNTVKENVKKKDDEKIRLLEVLNAFGDKKKQVYKSEEIRLLDDHETHSEVANILKQINEESCNLGTLKFKILKRLMCFVQQPEFEDANHTMLTHYIWTQELYDKVRDWILYDENTILANLSTNNFQPVIFDDDLNKLAFAVSIYELLVDHYITLKTNFTSSFSSNLKKGNQKLNKTSLNNILLELVKLGDKISRWEVYLENILDYSSITKEEDTRTMTLLIRFMWAMTHKECSQRNSWEIKTKICDRVTSLSTVLKKLPKEFETIPLPNYKYIPELSVESVDNQLTTTSVLAILSSILFSRTEAKNGEAIKLLHYILIESSEGITNDVEVETKDDLDEGALTAVKSFLEESSIDMKISLWNILLSYYQEGISNDKLQYGFENFLGFVTNYLASDEFNGSGQMKNDNIIKIMDAYAKHLKSYLRVLMSNRWSFLDKSRMSTGSYVSIMSQILKIFELLLVFCVHEEAALLNSFKVSLKVRSNKAYDRFRDLLVDTSVLLLFYYKEILFNEISAVKDFKPKEMLANFLKYFHEQLAWRGLCDSSNGIFLKFSQDMLFNMDSSKTSGEIFQLISCRYHYFVSGEGSTTVNHGTSKTASLDARSAAEIAEFVLPFCFVRNPLVNLPKSDLRALVDDIYEAMGDPDFEMDEVLTKNESSFNFFLDWTPLTPRLVRDCFYGLQSCDLAIPKSNSSVIKNGLYYLHGLFIFSSYKIRKKSTQSRLVELESIIKLLRNDLIYCSDRVESWLLLGQAYGFLVEDDLIWTSDKLTVPDRKATTANIQRKSLLCYLMAINASAKLEDETSRSSLKTIIPVLLTSLSKEMYSAIKPPMSMLAFKVQNHPVFMKNPTGSTSISLSLPWNFKQETFMKVILKSLRLSIKAKPNDWTCHYYLAKVQRRLGMPPSEVISSLKKSIMVSQKSPNSGDPIIEPHYLLCSIIYKYVKNGQLNMEESINFLKDDSILQINPSLNLGTKTEFYQLIVACLKKVISYDKKKWHHKPKYRLAKVLYDDLHRPYEAKQEISSIVSLRASNKTLVSIWKPENERQGKHFHYTYQYALFYVILLTESKDLSNLVNMLPKLRRSNSTMINLPSVWEKLCSSICKLARELFHINDSFTESFMSPISYQKFMANTKSMMDTLKKDIPKDLEKHICMLNAISDMKKLNNGFGPTSLIDDTMIAIFIQVYRKVNNNPVNETENEDTKSPGGKIKKLAKRDFFPLVNDILKISKKIIESTMKMNSNYYSDLLTDYDNSNRLDGTENGTASQHTKADSESVTSDKGYFSDSSRDLKEASINTTEDNVVKRVKSFDDLSAIKRQKIATPSFSEGRDNLTPSHDSDNTRNDNDKNE</sequence>
<feature type="compositionally biased region" description="Basic and acidic residues" evidence="4">
    <location>
        <begin position="1845"/>
        <end position="1858"/>
    </location>
</feature>
<keyword evidence="3" id="KW-0539">Nucleus</keyword>
<evidence type="ECO:0000313" key="6">
    <source>
        <dbReference type="Proteomes" id="UP000005222"/>
    </source>
</evidence>
<dbReference type="eggNOG" id="ENOG502QQX4">
    <property type="taxonomic scope" value="Eukaryota"/>
</dbReference>
<dbReference type="FunCoup" id="G8YFF3">
    <property type="interactions" value="264"/>
</dbReference>
<dbReference type="InParanoid" id="G8YFF3"/>
<accession>G8YFF3</accession>
<feature type="compositionally biased region" description="Polar residues" evidence="4">
    <location>
        <begin position="1769"/>
        <end position="1787"/>
    </location>
</feature>
<evidence type="ECO:0000313" key="5">
    <source>
        <dbReference type="EMBL" id="CCE81902.1"/>
    </source>
</evidence>